<sequence>MAGAIKTPGLLSDAYRTVWRWHFYAGLLVLPILMLMALTGGLYLFRDEIDDAVYRQMAQVTPAASPASPDQWRTAAEQATGGTATNVLIPNRDDRAVRFGVTIEDGSKRTVFVDPADARVTGVTPFGGVMETVKHLHSLALVGTWANVLVEIVAGWTIILVATGVFLWWPRGRAVGVVSIKAAEPARRPFWRDLHAVTGLYAGGVVLFLAVTGMPWSAVWGERVGGVIRDHSWGRPPAPVASAWSHAAEGHAPAGVGWTLEGMEMHAMHGDHAMPAPRLSTVIATAEREGLAKPYQVSIPTDPTVAFTATRQVQKVEDTRSLYVDGVTGAVADDIGYARFGPAAQAIEWGIAVHQGTQFGWVSRYLMLGGCIGIWLLGISAVVMWWKRRPKGRLAAPVAPPGPRAKTAVLAIVLPLAILYPLTGLSLIVAVLLDRAVALLSHREPKGQTS</sequence>
<feature type="transmembrane region" description="Helical" evidence="1">
    <location>
        <begin position="190"/>
        <end position="211"/>
    </location>
</feature>
<feature type="transmembrane region" description="Helical" evidence="1">
    <location>
        <begin position="365"/>
        <end position="386"/>
    </location>
</feature>
<dbReference type="PANTHER" id="PTHR34219:SF1">
    <property type="entry name" value="PEPSY DOMAIN-CONTAINING PROTEIN"/>
    <property type="match status" value="1"/>
</dbReference>
<feature type="transmembrane region" description="Helical" evidence="1">
    <location>
        <begin position="21"/>
        <end position="45"/>
    </location>
</feature>
<dbReference type="InterPro" id="IPR005625">
    <property type="entry name" value="PepSY-ass_TM"/>
</dbReference>
<keyword evidence="1" id="KW-1133">Transmembrane helix</keyword>
<accession>A0ABW0FUS5</accession>
<feature type="transmembrane region" description="Helical" evidence="1">
    <location>
        <begin position="407"/>
        <end position="433"/>
    </location>
</feature>
<keyword evidence="1" id="KW-0472">Membrane</keyword>
<dbReference type="EMBL" id="JBHSLF010000049">
    <property type="protein sequence ID" value="MFC5345505.1"/>
    <property type="molecule type" value="Genomic_DNA"/>
</dbReference>
<dbReference type="Pfam" id="PF03929">
    <property type="entry name" value="PepSY_TM"/>
    <property type="match status" value="1"/>
</dbReference>
<gene>
    <name evidence="2" type="ORF">ACFPIE_16440</name>
</gene>
<dbReference type="PANTHER" id="PTHR34219">
    <property type="entry name" value="IRON-REGULATED INNER MEMBRANE PROTEIN-RELATED"/>
    <property type="match status" value="1"/>
</dbReference>
<protein>
    <submittedName>
        <fullName evidence="2">PepSY-associated TM helix domain-containing protein</fullName>
    </submittedName>
</protein>
<evidence type="ECO:0000313" key="3">
    <source>
        <dbReference type="Proteomes" id="UP001596152"/>
    </source>
</evidence>
<proteinExistence type="predicted"/>
<dbReference type="Proteomes" id="UP001596152">
    <property type="component" value="Unassembled WGS sequence"/>
</dbReference>
<evidence type="ECO:0000313" key="2">
    <source>
        <dbReference type="EMBL" id="MFC5345505.1"/>
    </source>
</evidence>
<evidence type="ECO:0000256" key="1">
    <source>
        <dbReference type="SAM" id="Phobius"/>
    </source>
</evidence>
<organism evidence="2 3">
    <name type="scientific">Brevundimonas staleyi</name>
    <dbReference type="NCBI Taxonomy" id="74326"/>
    <lineage>
        <taxon>Bacteria</taxon>
        <taxon>Pseudomonadati</taxon>
        <taxon>Pseudomonadota</taxon>
        <taxon>Alphaproteobacteria</taxon>
        <taxon>Caulobacterales</taxon>
        <taxon>Caulobacteraceae</taxon>
        <taxon>Brevundimonas</taxon>
    </lineage>
</organism>
<comment type="caution">
    <text evidence="2">The sequence shown here is derived from an EMBL/GenBank/DDBJ whole genome shotgun (WGS) entry which is preliminary data.</text>
</comment>
<dbReference type="RefSeq" id="WP_374038782.1">
    <property type="nucleotide sequence ID" value="NZ_CP169082.1"/>
</dbReference>
<keyword evidence="3" id="KW-1185">Reference proteome</keyword>
<reference evidence="3" key="1">
    <citation type="journal article" date="2019" name="Int. J. Syst. Evol. Microbiol.">
        <title>The Global Catalogue of Microorganisms (GCM) 10K type strain sequencing project: providing services to taxonomists for standard genome sequencing and annotation.</title>
        <authorList>
            <consortium name="The Broad Institute Genomics Platform"/>
            <consortium name="The Broad Institute Genome Sequencing Center for Infectious Disease"/>
            <person name="Wu L."/>
            <person name="Ma J."/>
        </authorList>
    </citation>
    <scope>NUCLEOTIDE SEQUENCE [LARGE SCALE GENOMIC DNA]</scope>
    <source>
        <strain evidence="3">JCM 12125</strain>
    </source>
</reference>
<keyword evidence="1" id="KW-0812">Transmembrane</keyword>
<name>A0ABW0FUS5_9CAUL</name>
<feature type="transmembrane region" description="Helical" evidence="1">
    <location>
        <begin position="145"/>
        <end position="169"/>
    </location>
</feature>